<proteinExistence type="predicted"/>
<comment type="caution">
    <text evidence="1">The sequence shown here is derived from an EMBL/GenBank/DDBJ whole genome shotgun (WGS) entry which is preliminary data.</text>
</comment>
<dbReference type="EMBL" id="JBBPBM010000019">
    <property type="protein sequence ID" value="KAK8554138.1"/>
    <property type="molecule type" value="Genomic_DNA"/>
</dbReference>
<reference evidence="1 2" key="1">
    <citation type="journal article" date="2024" name="G3 (Bethesda)">
        <title>Genome assembly of Hibiscus sabdariffa L. provides insights into metabolisms of medicinal natural products.</title>
        <authorList>
            <person name="Kim T."/>
        </authorList>
    </citation>
    <scope>NUCLEOTIDE SEQUENCE [LARGE SCALE GENOMIC DNA]</scope>
    <source>
        <strain evidence="1">TK-2024</strain>
        <tissue evidence="1">Old leaves</tissue>
    </source>
</reference>
<accession>A0ABR2E7Z4</accession>
<protein>
    <submittedName>
        <fullName evidence="1">Uncharacterized protein</fullName>
    </submittedName>
</protein>
<sequence length="68" mass="7427">MGQLSKSRTDPVGQLCIGNTWPVHKRVSGGADAGKDVMLCSCIMAWCNRHMETTDLAVEMSPSKFDKV</sequence>
<gene>
    <name evidence="1" type="ORF">V6N12_031111</name>
</gene>
<dbReference type="Proteomes" id="UP001472677">
    <property type="component" value="Unassembled WGS sequence"/>
</dbReference>
<name>A0ABR2E7Z4_9ROSI</name>
<keyword evidence="2" id="KW-1185">Reference proteome</keyword>
<evidence type="ECO:0000313" key="2">
    <source>
        <dbReference type="Proteomes" id="UP001472677"/>
    </source>
</evidence>
<evidence type="ECO:0000313" key="1">
    <source>
        <dbReference type="EMBL" id="KAK8554138.1"/>
    </source>
</evidence>
<organism evidence="1 2">
    <name type="scientific">Hibiscus sabdariffa</name>
    <name type="common">roselle</name>
    <dbReference type="NCBI Taxonomy" id="183260"/>
    <lineage>
        <taxon>Eukaryota</taxon>
        <taxon>Viridiplantae</taxon>
        <taxon>Streptophyta</taxon>
        <taxon>Embryophyta</taxon>
        <taxon>Tracheophyta</taxon>
        <taxon>Spermatophyta</taxon>
        <taxon>Magnoliopsida</taxon>
        <taxon>eudicotyledons</taxon>
        <taxon>Gunneridae</taxon>
        <taxon>Pentapetalae</taxon>
        <taxon>rosids</taxon>
        <taxon>malvids</taxon>
        <taxon>Malvales</taxon>
        <taxon>Malvaceae</taxon>
        <taxon>Malvoideae</taxon>
        <taxon>Hibiscus</taxon>
    </lineage>
</organism>